<keyword evidence="6" id="KW-0732">Signal</keyword>
<comment type="subcellular location">
    <subcellularLocation>
        <location evidence="1">Secreted</location>
    </subcellularLocation>
</comment>
<dbReference type="AlphaFoldDB" id="A0A4D6BM63"/>
<evidence type="ECO:0000256" key="3">
    <source>
        <dbReference type="ARBA" id="ARBA00022525"/>
    </source>
</evidence>
<dbReference type="Pfam" id="PF01581">
    <property type="entry name" value="FARP"/>
    <property type="match status" value="9"/>
</dbReference>
<evidence type="ECO:0000256" key="2">
    <source>
        <dbReference type="ARBA" id="ARBA00006356"/>
    </source>
</evidence>
<evidence type="ECO:0000256" key="1">
    <source>
        <dbReference type="ARBA" id="ARBA00004613"/>
    </source>
</evidence>
<keyword evidence="5" id="KW-0527">Neuropeptide</keyword>
<dbReference type="EMBL" id="MH727939">
    <property type="protein sequence ID" value="QBX89047.1"/>
    <property type="molecule type" value="mRNA"/>
</dbReference>
<reference evidence="7" key="1">
    <citation type="journal article" date="2018" name="Front. Endocrinol.">
        <title>Insights Into Sexual Maturation and Reproduction in the Norway Lobster (Nephrops norvegicus) via in silico Prediction and Characterization of Neuropeptides and G Protein-coupled Receptors.</title>
        <authorList>
            <person name="Nguyen T.V."/>
            <person name="Rotllant G.E."/>
            <person name="Cummins S.F."/>
            <person name="Elizur A."/>
            <person name="Ventura T."/>
        </authorList>
    </citation>
    <scope>NUCLEOTIDE SEQUENCE</scope>
</reference>
<sequence length="360" mass="41066">MIVAAWVLLTTLTWCCQAHAAPVPPVVAALDPPTDDLLPAQSQEDDMFALPEKRLLKYFLPASQSWGGDAYPIGQEGTKRGYSDRNYLRFGRSDDNSKRSGRNFLRFGRSDANDFEGEEEIPESPEKRNRNFLRFGRDQNRNFLRFGRSRSPMEFATDLQEDVELPVEEKRGAHKNYLRFGRGNNRNFLRFGRGDRNFLRFGRSVDRQLSSLSCEDCDEEQKAREFTSTPSPTTIQPLARAKRDVSAVLGEDSIESSVLRQINARRIKRAAAQNFYIPMAWASELQPEEDGIDVTSFEEPQVDKRFSHDRNFLRFGKRGGSDDYPSSSSSAESPAPVVVVRPVEYPRYVRAPSKNFLRFG</sequence>
<evidence type="ECO:0000313" key="7">
    <source>
        <dbReference type="EMBL" id="QBX89047.1"/>
    </source>
</evidence>
<feature type="signal peptide" evidence="6">
    <location>
        <begin position="1"/>
        <end position="20"/>
    </location>
</feature>
<proteinExistence type="evidence at transcript level"/>
<comment type="similarity">
    <text evidence="2">Belongs to the FARP (FMRFamide related peptide) family.</text>
</comment>
<protein>
    <submittedName>
        <fullName evidence="7">FMRfamide</fullName>
    </submittedName>
</protein>
<evidence type="ECO:0000256" key="4">
    <source>
        <dbReference type="ARBA" id="ARBA00022815"/>
    </source>
</evidence>
<organism evidence="7">
    <name type="scientific">Nephrops norvegicus</name>
    <name type="common">Norway lobster</name>
    <dbReference type="NCBI Taxonomy" id="6829"/>
    <lineage>
        <taxon>Eukaryota</taxon>
        <taxon>Metazoa</taxon>
        <taxon>Ecdysozoa</taxon>
        <taxon>Arthropoda</taxon>
        <taxon>Crustacea</taxon>
        <taxon>Multicrustacea</taxon>
        <taxon>Malacostraca</taxon>
        <taxon>Eumalacostraca</taxon>
        <taxon>Eucarida</taxon>
        <taxon>Decapoda</taxon>
        <taxon>Pleocyemata</taxon>
        <taxon>Astacidea</taxon>
        <taxon>Nephropoidea</taxon>
        <taxon>Nephropidae</taxon>
        <taxon>Nephrops</taxon>
    </lineage>
</organism>
<keyword evidence="3" id="KW-0964">Secreted</keyword>
<evidence type="ECO:0000256" key="5">
    <source>
        <dbReference type="ARBA" id="ARBA00023320"/>
    </source>
</evidence>
<dbReference type="GO" id="GO:0005576">
    <property type="term" value="C:extracellular region"/>
    <property type="evidence" value="ECO:0007669"/>
    <property type="project" value="UniProtKB-SubCell"/>
</dbReference>
<feature type="chain" id="PRO_5020024867" evidence="6">
    <location>
        <begin position="21"/>
        <end position="360"/>
    </location>
</feature>
<dbReference type="InterPro" id="IPR051041">
    <property type="entry name" value="FMRFamide-related_np"/>
</dbReference>
<name>A0A4D6BM63_NEPNO</name>
<dbReference type="PANTHER" id="PTHR20986:SF21">
    <property type="entry name" value="FMRFAMIDE-LIKE NEUROPEPTIDES 14"/>
    <property type="match status" value="1"/>
</dbReference>
<dbReference type="InterPro" id="IPR002544">
    <property type="entry name" value="FMRFamid-related_peptide-like"/>
</dbReference>
<keyword evidence="4" id="KW-0027">Amidation</keyword>
<dbReference type="PANTHER" id="PTHR20986">
    <property type="entry name" value="FMRFAMIDE-RELATED PEPTIDES"/>
    <property type="match status" value="1"/>
</dbReference>
<evidence type="ECO:0000256" key="6">
    <source>
        <dbReference type="SAM" id="SignalP"/>
    </source>
</evidence>
<dbReference type="GO" id="GO:0007218">
    <property type="term" value="P:neuropeptide signaling pathway"/>
    <property type="evidence" value="ECO:0007669"/>
    <property type="project" value="UniProtKB-KW"/>
</dbReference>
<accession>A0A4D6BM63</accession>